<evidence type="ECO:0000313" key="3">
    <source>
        <dbReference type="Proteomes" id="UP000054097"/>
    </source>
</evidence>
<dbReference type="AlphaFoldDB" id="A0A0C3A6U2"/>
<organism evidence="2 3">
    <name type="scientific">Serendipita vermifera MAFF 305830</name>
    <dbReference type="NCBI Taxonomy" id="933852"/>
    <lineage>
        <taxon>Eukaryota</taxon>
        <taxon>Fungi</taxon>
        <taxon>Dikarya</taxon>
        <taxon>Basidiomycota</taxon>
        <taxon>Agaricomycotina</taxon>
        <taxon>Agaricomycetes</taxon>
        <taxon>Sebacinales</taxon>
        <taxon>Serendipitaceae</taxon>
        <taxon>Serendipita</taxon>
    </lineage>
</organism>
<protein>
    <submittedName>
        <fullName evidence="2">Uncharacterized protein</fullName>
    </submittedName>
</protein>
<dbReference type="EMBL" id="KN824442">
    <property type="protein sequence ID" value="KIM20355.1"/>
    <property type="molecule type" value="Genomic_DNA"/>
</dbReference>
<reference evidence="3" key="2">
    <citation type="submission" date="2015-01" db="EMBL/GenBank/DDBJ databases">
        <title>Evolutionary Origins and Diversification of the Mycorrhizal Mutualists.</title>
        <authorList>
            <consortium name="DOE Joint Genome Institute"/>
            <consortium name="Mycorrhizal Genomics Consortium"/>
            <person name="Kohler A."/>
            <person name="Kuo A."/>
            <person name="Nagy L.G."/>
            <person name="Floudas D."/>
            <person name="Copeland A."/>
            <person name="Barry K.W."/>
            <person name="Cichocki N."/>
            <person name="Veneault-Fourrey C."/>
            <person name="LaButti K."/>
            <person name="Lindquist E.A."/>
            <person name="Lipzen A."/>
            <person name="Lundell T."/>
            <person name="Morin E."/>
            <person name="Murat C."/>
            <person name="Riley R."/>
            <person name="Ohm R."/>
            <person name="Sun H."/>
            <person name="Tunlid A."/>
            <person name="Henrissat B."/>
            <person name="Grigoriev I.V."/>
            <person name="Hibbett D.S."/>
            <person name="Martin F."/>
        </authorList>
    </citation>
    <scope>NUCLEOTIDE SEQUENCE [LARGE SCALE GENOMIC DNA]</scope>
    <source>
        <strain evidence="3">MAFF 305830</strain>
    </source>
</reference>
<proteinExistence type="predicted"/>
<keyword evidence="3" id="KW-1185">Reference proteome</keyword>
<gene>
    <name evidence="2" type="ORF">M408DRAFT_138812</name>
</gene>
<name>A0A0C3A6U2_SERVB</name>
<feature type="compositionally biased region" description="Polar residues" evidence="1">
    <location>
        <begin position="9"/>
        <end position="20"/>
    </location>
</feature>
<sequence>MVRLRRPTQAHSSRSTTVSFQPPLFSYERSHQVLRLMNHSHAIPDNPGSPTSALPELDPPSSGEVSATPVLESSTVLNAGDYKMGVVPCQTPTRHRKKEHAGQRWTRTFQIASVTWE</sequence>
<accession>A0A0C3A6U2</accession>
<dbReference type="HOGENOM" id="CLU_2086269_0_0_1"/>
<dbReference type="Proteomes" id="UP000054097">
    <property type="component" value="Unassembled WGS sequence"/>
</dbReference>
<feature type="region of interest" description="Disordered" evidence="1">
    <location>
        <begin position="37"/>
        <end position="68"/>
    </location>
</feature>
<evidence type="ECO:0000313" key="2">
    <source>
        <dbReference type="EMBL" id="KIM20355.1"/>
    </source>
</evidence>
<evidence type="ECO:0000256" key="1">
    <source>
        <dbReference type="SAM" id="MobiDB-lite"/>
    </source>
</evidence>
<reference evidence="2 3" key="1">
    <citation type="submission" date="2014-04" db="EMBL/GenBank/DDBJ databases">
        <authorList>
            <consortium name="DOE Joint Genome Institute"/>
            <person name="Kuo A."/>
            <person name="Zuccaro A."/>
            <person name="Kohler A."/>
            <person name="Nagy L.G."/>
            <person name="Floudas D."/>
            <person name="Copeland A."/>
            <person name="Barry K.W."/>
            <person name="Cichocki N."/>
            <person name="Veneault-Fourrey C."/>
            <person name="LaButti K."/>
            <person name="Lindquist E.A."/>
            <person name="Lipzen A."/>
            <person name="Lundell T."/>
            <person name="Morin E."/>
            <person name="Murat C."/>
            <person name="Sun H."/>
            <person name="Tunlid A."/>
            <person name="Henrissat B."/>
            <person name="Grigoriev I.V."/>
            <person name="Hibbett D.S."/>
            <person name="Martin F."/>
            <person name="Nordberg H.P."/>
            <person name="Cantor M.N."/>
            <person name="Hua S.X."/>
        </authorList>
    </citation>
    <scope>NUCLEOTIDE SEQUENCE [LARGE SCALE GENOMIC DNA]</scope>
    <source>
        <strain evidence="2 3">MAFF 305830</strain>
    </source>
</reference>
<feature type="region of interest" description="Disordered" evidence="1">
    <location>
        <begin position="1"/>
        <end position="22"/>
    </location>
</feature>